<dbReference type="Proteomes" id="UP000636811">
    <property type="component" value="Unassembled WGS sequence"/>
</dbReference>
<comment type="caution">
    <text evidence="1">The sequence shown here is derived from an EMBL/GenBank/DDBJ whole genome shotgun (WGS) entry which is preliminary data.</text>
</comment>
<dbReference type="Pfam" id="PF05810">
    <property type="entry name" value="NinF"/>
    <property type="match status" value="1"/>
</dbReference>
<proteinExistence type="predicted"/>
<dbReference type="EMBL" id="JADOBI010000001">
    <property type="protein sequence ID" value="MBF7978101.1"/>
    <property type="molecule type" value="Genomic_DNA"/>
</dbReference>
<evidence type="ECO:0008006" key="3">
    <source>
        <dbReference type="Google" id="ProtNLM"/>
    </source>
</evidence>
<organism evidence="1 2">
    <name type="scientific">Rahnella laticis</name>
    <dbReference type="NCBI Taxonomy" id="2787622"/>
    <lineage>
        <taxon>Bacteria</taxon>
        <taxon>Pseudomonadati</taxon>
        <taxon>Pseudomonadota</taxon>
        <taxon>Gammaproteobacteria</taxon>
        <taxon>Enterobacterales</taxon>
        <taxon>Yersiniaceae</taxon>
        <taxon>Rahnella</taxon>
    </lineage>
</organism>
<evidence type="ECO:0000313" key="2">
    <source>
        <dbReference type="Proteomes" id="UP000636811"/>
    </source>
</evidence>
<gene>
    <name evidence="1" type="ORF">IV433_01605</name>
</gene>
<evidence type="ECO:0000313" key="1">
    <source>
        <dbReference type="EMBL" id="MBF7978101.1"/>
    </source>
</evidence>
<protein>
    <recommendedName>
        <fullName evidence="3">Protein ninF</fullName>
    </recommendedName>
</protein>
<dbReference type="InterPro" id="IPR008712">
    <property type="entry name" value="NinF"/>
</dbReference>
<reference evidence="1 2" key="1">
    <citation type="submission" date="2020-11" db="EMBL/GenBank/DDBJ databases">
        <title>Taxonomic investigation of Rahnella strains.</title>
        <authorList>
            <person name="Lee S.D."/>
        </authorList>
    </citation>
    <scope>NUCLEOTIDE SEQUENCE [LARGE SCALE GENOMIC DNA]</scope>
    <source>
        <strain evidence="1 2">SAP-17</strain>
    </source>
</reference>
<keyword evidence="2" id="KW-1185">Reference proteome</keyword>
<accession>A0ABS0DZ44</accession>
<sequence length="56" mass="5926">MTSGNEASVATCAACGMALAEDETHVCGDCESFFAMDGIELSEHLRSESDEITQKP</sequence>
<name>A0ABS0DZ44_9GAMM</name>